<protein>
    <submittedName>
        <fullName evidence="1">Uncharacterized protein</fullName>
    </submittedName>
</protein>
<dbReference type="AlphaFoldDB" id="A0A840N2P9"/>
<reference evidence="1 2" key="1">
    <citation type="submission" date="2020-08" db="EMBL/GenBank/DDBJ databases">
        <title>Genomic Encyclopedia of Type Strains, Phase IV (KMG-IV): sequencing the most valuable type-strain genomes for metagenomic binning, comparative biology and taxonomic classification.</title>
        <authorList>
            <person name="Goeker M."/>
        </authorList>
    </citation>
    <scope>NUCLEOTIDE SEQUENCE [LARGE SCALE GENOMIC DNA]</scope>
    <source>
        <strain evidence="1 2">DSM 17498</strain>
    </source>
</reference>
<organism evidence="1 2">
    <name type="scientific">Afipia massiliensis</name>
    <dbReference type="NCBI Taxonomy" id="211460"/>
    <lineage>
        <taxon>Bacteria</taxon>
        <taxon>Pseudomonadati</taxon>
        <taxon>Pseudomonadota</taxon>
        <taxon>Alphaproteobacteria</taxon>
        <taxon>Hyphomicrobiales</taxon>
        <taxon>Nitrobacteraceae</taxon>
        <taxon>Afipia</taxon>
    </lineage>
</organism>
<comment type="caution">
    <text evidence="1">The sequence shown here is derived from an EMBL/GenBank/DDBJ whole genome shotgun (WGS) entry which is preliminary data.</text>
</comment>
<evidence type="ECO:0000313" key="1">
    <source>
        <dbReference type="EMBL" id="MBB5054739.1"/>
    </source>
</evidence>
<sequence>MLAEIFLLKLEALMRVAAIDRRAASSDPRFVPVVLPQH</sequence>
<evidence type="ECO:0000313" key="2">
    <source>
        <dbReference type="Proteomes" id="UP000521227"/>
    </source>
</evidence>
<gene>
    <name evidence="1" type="ORF">HNQ36_004746</name>
</gene>
<dbReference type="EMBL" id="JACHIJ010000008">
    <property type="protein sequence ID" value="MBB5054739.1"/>
    <property type="molecule type" value="Genomic_DNA"/>
</dbReference>
<name>A0A840N2P9_9BRAD</name>
<dbReference type="Proteomes" id="UP000521227">
    <property type="component" value="Unassembled WGS sequence"/>
</dbReference>
<accession>A0A840N2P9</accession>
<proteinExistence type="predicted"/>